<evidence type="ECO:0000259" key="4">
    <source>
        <dbReference type="Pfam" id="PF13472"/>
    </source>
</evidence>
<feature type="domain" description="SGNH hydrolase-type esterase" evidence="4">
    <location>
        <begin position="64"/>
        <end position="280"/>
    </location>
</feature>
<dbReference type="InterPro" id="IPR013830">
    <property type="entry name" value="SGNH_hydro"/>
</dbReference>
<evidence type="ECO:0000256" key="1">
    <source>
        <dbReference type="PIRSR" id="PIRSR637460-1"/>
    </source>
</evidence>
<feature type="region of interest" description="Disordered" evidence="3">
    <location>
        <begin position="1"/>
        <end position="25"/>
    </location>
</feature>
<reference evidence="6" key="1">
    <citation type="submission" date="2017-11" db="EMBL/GenBank/DDBJ databases">
        <title>Otitis media/interna in a cat caused by the recently described species Corynebacterium provencense.</title>
        <authorList>
            <person name="Kittl S."/>
            <person name="Brodard I."/>
            <person name="Rychener L."/>
            <person name="Jores J."/>
            <person name="Roosje P."/>
            <person name="Gobeli Brawand S."/>
        </authorList>
    </citation>
    <scope>NUCLEOTIDE SEQUENCE [LARGE SCALE GENOMIC DNA]</scope>
    <source>
        <strain evidence="6">17KM38</strain>
    </source>
</reference>
<dbReference type="GO" id="GO:0004806">
    <property type="term" value="F:triacylglycerol lipase activity"/>
    <property type="evidence" value="ECO:0007669"/>
    <property type="project" value="UniProtKB-EC"/>
</dbReference>
<dbReference type="InterPro" id="IPR036514">
    <property type="entry name" value="SGNH_hydro_sf"/>
</dbReference>
<dbReference type="EMBL" id="CP024988">
    <property type="protein sequence ID" value="AWT25233.1"/>
    <property type="molecule type" value="Genomic_DNA"/>
</dbReference>
<feature type="disulfide bond" evidence="2">
    <location>
        <begin position="82"/>
        <end position="106"/>
    </location>
</feature>
<evidence type="ECO:0000313" key="5">
    <source>
        <dbReference type="EMBL" id="AWT25233.1"/>
    </source>
</evidence>
<dbReference type="RefSeq" id="WP_078057372.1">
    <property type="nucleotide sequence ID" value="NZ_CABKVS010000002.1"/>
</dbReference>
<proteinExistence type="predicted"/>
<dbReference type="SUPFAM" id="SSF52266">
    <property type="entry name" value="SGNH hydrolase"/>
    <property type="match status" value="1"/>
</dbReference>
<keyword evidence="5" id="KW-0378">Hydrolase</keyword>
<feature type="active site" evidence="1">
    <location>
        <position position="275"/>
    </location>
</feature>
<dbReference type="KEGG" id="cpre:Csp1_04110"/>
<dbReference type="PANTHER" id="PTHR37981:SF1">
    <property type="entry name" value="SGNH HYDROLASE-TYPE ESTERASE DOMAIN-CONTAINING PROTEIN"/>
    <property type="match status" value="1"/>
</dbReference>
<dbReference type="STRING" id="1737425.GCA_900049755_02226"/>
<dbReference type="Gene3D" id="3.40.50.1110">
    <property type="entry name" value="SGNH hydrolase"/>
    <property type="match status" value="1"/>
</dbReference>
<dbReference type="Proteomes" id="UP000247696">
    <property type="component" value="Chromosome"/>
</dbReference>
<feature type="compositionally biased region" description="Basic residues" evidence="3">
    <location>
        <begin position="1"/>
        <end position="21"/>
    </location>
</feature>
<dbReference type="AlphaFoldDB" id="A0A2Z3YUU4"/>
<dbReference type="EC" id="3.1.1.3" evidence="5"/>
<dbReference type="InterPro" id="IPR037460">
    <property type="entry name" value="SEST-like"/>
</dbReference>
<evidence type="ECO:0000256" key="2">
    <source>
        <dbReference type="PIRSR" id="PIRSR637460-2"/>
    </source>
</evidence>
<evidence type="ECO:0000313" key="6">
    <source>
        <dbReference type="Proteomes" id="UP000247696"/>
    </source>
</evidence>
<feature type="active site" description="Nucleophile" evidence="1">
    <location>
        <position position="68"/>
    </location>
</feature>
<name>A0A2Z3YUU4_9CORY</name>
<sequence>MHARHPRSGGTARNHRHRRPTGRGTRIVTRSLLALTGIGVVVASGLTMVSLSGAASGGHRSVVVFGDSYYSTPDAPALQRPCAQSEHNWPRLAEERTGVTVHDWSCGGATSASLLDRVKESLVAGDLGQDTGTVFLSVGGNDFAHQDAVRGGTVDDLEGRRDIVLANVSTAVGIIRATAPGARLVMSSYLPSTVGPYVCRTAGPVQGVSLPVYDPDLDAVEAYISETMALAAQQHGADFVDLRAAAEGNSTCSPVGSRFVSGEQDGAADVLMAWHPTQAGAVFMADSLIPHFAD</sequence>
<keyword evidence="6" id="KW-1185">Reference proteome</keyword>
<gene>
    <name evidence="5" type="ORF">Csp1_04110</name>
</gene>
<dbReference type="GO" id="GO:0006629">
    <property type="term" value="P:lipid metabolic process"/>
    <property type="evidence" value="ECO:0007669"/>
    <property type="project" value="TreeGrafter"/>
</dbReference>
<protein>
    <submittedName>
        <fullName evidence="5">Lipase 2</fullName>
        <ecNumber evidence="5">3.1.1.3</ecNumber>
    </submittedName>
</protein>
<organism evidence="5 6">
    <name type="scientific">Corynebacterium provencense</name>
    <dbReference type="NCBI Taxonomy" id="1737425"/>
    <lineage>
        <taxon>Bacteria</taxon>
        <taxon>Bacillati</taxon>
        <taxon>Actinomycetota</taxon>
        <taxon>Actinomycetes</taxon>
        <taxon>Mycobacteriales</taxon>
        <taxon>Corynebacteriaceae</taxon>
        <taxon>Corynebacterium</taxon>
    </lineage>
</organism>
<dbReference type="Pfam" id="PF13472">
    <property type="entry name" value="Lipase_GDSL_2"/>
    <property type="match status" value="1"/>
</dbReference>
<accession>A0A2Z3YUU4</accession>
<keyword evidence="2" id="KW-1015">Disulfide bond</keyword>
<dbReference type="OrthoDB" id="5503950at2"/>
<dbReference type="PANTHER" id="PTHR37981">
    <property type="entry name" value="LIPASE 2"/>
    <property type="match status" value="1"/>
</dbReference>
<evidence type="ECO:0000256" key="3">
    <source>
        <dbReference type="SAM" id="MobiDB-lite"/>
    </source>
</evidence>
<feature type="disulfide bond" evidence="2">
    <location>
        <begin position="199"/>
        <end position="252"/>
    </location>
</feature>